<feature type="transmembrane region" description="Helical" evidence="6">
    <location>
        <begin position="442"/>
        <end position="469"/>
    </location>
</feature>
<evidence type="ECO:0000259" key="7">
    <source>
        <dbReference type="PROSITE" id="PS50850"/>
    </source>
</evidence>
<dbReference type="PANTHER" id="PTHR23501:SF198">
    <property type="entry name" value="AZOLE RESISTANCE PROTEIN 1-RELATED"/>
    <property type="match status" value="1"/>
</dbReference>
<dbReference type="OrthoDB" id="10021397at2759"/>
<dbReference type="RefSeq" id="XP_016267628.1">
    <property type="nucleotide sequence ID" value="XM_016400575.1"/>
</dbReference>
<feature type="transmembrane region" description="Helical" evidence="6">
    <location>
        <begin position="521"/>
        <end position="543"/>
    </location>
</feature>
<evidence type="ECO:0000256" key="4">
    <source>
        <dbReference type="ARBA" id="ARBA00023136"/>
    </source>
</evidence>
<feature type="transmembrane region" description="Helical" evidence="6">
    <location>
        <begin position="411"/>
        <end position="430"/>
    </location>
</feature>
<dbReference type="AlphaFoldDB" id="A0A0D2CBU7"/>
<feature type="transmembrane region" description="Helical" evidence="6">
    <location>
        <begin position="90"/>
        <end position="107"/>
    </location>
</feature>
<dbReference type="GO" id="GO:0022857">
    <property type="term" value="F:transmembrane transporter activity"/>
    <property type="evidence" value="ECO:0007669"/>
    <property type="project" value="InterPro"/>
</dbReference>
<evidence type="ECO:0000256" key="1">
    <source>
        <dbReference type="ARBA" id="ARBA00004141"/>
    </source>
</evidence>
<dbReference type="InterPro" id="IPR036259">
    <property type="entry name" value="MFS_trans_sf"/>
</dbReference>
<proteinExistence type="predicted"/>
<dbReference type="Gene3D" id="1.20.1250.20">
    <property type="entry name" value="MFS general substrate transporter like domains"/>
    <property type="match status" value="1"/>
</dbReference>
<comment type="subcellular location">
    <subcellularLocation>
        <location evidence="1">Membrane</location>
        <topology evidence="1">Multi-pass membrane protein</topology>
    </subcellularLocation>
</comment>
<dbReference type="Pfam" id="PF07690">
    <property type="entry name" value="MFS_1"/>
    <property type="match status" value="1"/>
</dbReference>
<dbReference type="HOGENOM" id="CLU_000960_22_1_1"/>
<protein>
    <recommendedName>
        <fullName evidence="7">Major facilitator superfamily (MFS) profile domain-containing protein</fullName>
    </recommendedName>
</protein>
<feature type="transmembrane region" description="Helical" evidence="6">
    <location>
        <begin position="119"/>
        <end position="139"/>
    </location>
</feature>
<keyword evidence="3 6" id="KW-1133">Transmembrane helix</keyword>
<dbReference type="Proteomes" id="UP000053342">
    <property type="component" value="Unassembled WGS sequence"/>
</dbReference>
<organism evidence="8 9">
    <name type="scientific">Exophiala oligosperma</name>
    <dbReference type="NCBI Taxonomy" id="215243"/>
    <lineage>
        <taxon>Eukaryota</taxon>
        <taxon>Fungi</taxon>
        <taxon>Dikarya</taxon>
        <taxon>Ascomycota</taxon>
        <taxon>Pezizomycotina</taxon>
        <taxon>Eurotiomycetes</taxon>
        <taxon>Chaetothyriomycetidae</taxon>
        <taxon>Chaetothyriales</taxon>
        <taxon>Herpotrichiellaceae</taxon>
        <taxon>Exophiala</taxon>
    </lineage>
</organism>
<dbReference type="Gene3D" id="1.20.1720.10">
    <property type="entry name" value="Multidrug resistance protein D"/>
    <property type="match status" value="1"/>
</dbReference>
<accession>A0A0D2CBU7</accession>
<feature type="transmembrane region" description="Helical" evidence="6">
    <location>
        <begin position="381"/>
        <end position="399"/>
    </location>
</feature>
<keyword evidence="2 6" id="KW-0812">Transmembrane</keyword>
<feature type="region of interest" description="Disordered" evidence="5">
    <location>
        <begin position="554"/>
        <end position="582"/>
    </location>
</feature>
<feature type="domain" description="Major facilitator superfamily (MFS) profile" evidence="7">
    <location>
        <begin position="55"/>
        <end position="548"/>
    </location>
</feature>
<dbReference type="GO" id="GO:0005886">
    <property type="term" value="C:plasma membrane"/>
    <property type="evidence" value="ECO:0007669"/>
    <property type="project" value="TreeGrafter"/>
</dbReference>
<dbReference type="SUPFAM" id="SSF103473">
    <property type="entry name" value="MFS general substrate transporter"/>
    <property type="match status" value="1"/>
</dbReference>
<evidence type="ECO:0000256" key="3">
    <source>
        <dbReference type="ARBA" id="ARBA00022989"/>
    </source>
</evidence>
<dbReference type="PROSITE" id="PS50850">
    <property type="entry name" value="MFS"/>
    <property type="match status" value="1"/>
</dbReference>
<evidence type="ECO:0000313" key="8">
    <source>
        <dbReference type="EMBL" id="KIW47412.1"/>
    </source>
</evidence>
<keyword evidence="4 6" id="KW-0472">Membrane</keyword>
<dbReference type="InterPro" id="IPR011701">
    <property type="entry name" value="MFS"/>
</dbReference>
<dbReference type="VEuPathDB" id="FungiDB:PV06_00109"/>
<name>A0A0D2CBU7_9EURO</name>
<keyword evidence="9" id="KW-1185">Reference proteome</keyword>
<feature type="transmembrane region" description="Helical" evidence="6">
    <location>
        <begin position="249"/>
        <end position="269"/>
    </location>
</feature>
<dbReference type="CDD" id="cd17502">
    <property type="entry name" value="MFS_Azr1_MDR_like"/>
    <property type="match status" value="1"/>
</dbReference>
<feature type="transmembrane region" description="Helical" evidence="6">
    <location>
        <begin position="181"/>
        <end position="204"/>
    </location>
</feature>
<gene>
    <name evidence="8" type="ORF">PV06_00109</name>
</gene>
<feature type="transmembrane region" description="Helical" evidence="6">
    <location>
        <begin position="52"/>
        <end position="78"/>
    </location>
</feature>
<reference evidence="8 9" key="1">
    <citation type="submission" date="2015-01" db="EMBL/GenBank/DDBJ databases">
        <title>The Genome Sequence of Exophiala oligosperma CBS72588.</title>
        <authorList>
            <consortium name="The Broad Institute Genomics Platform"/>
            <person name="Cuomo C."/>
            <person name="de Hoog S."/>
            <person name="Gorbushina A."/>
            <person name="Stielow B."/>
            <person name="Teixiera M."/>
            <person name="Abouelleil A."/>
            <person name="Chapman S.B."/>
            <person name="Priest M."/>
            <person name="Young S.K."/>
            <person name="Wortman J."/>
            <person name="Nusbaum C."/>
            <person name="Birren B."/>
        </authorList>
    </citation>
    <scope>NUCLEOTIDE SEQUENCE [LARGE SCALE GENOMIC DNA]</scope>
    <source>
        <strain evidence="8 9">CBS 72588</strain>
    </source>
</reference>
<feature type="transmembrane region" description="Helical" evidence="6">
    <location>
        <begin position="145"/>
        <end position="169"/>
    </location>
</feature>
<sequence length="582" mass="63174">MQLKAMFWRNKQRPQISMAESSTDDVATVETSRVTTKTTNTETDHYLTGSRLYLVIAGIGFAIYLFALDISVVATAIPYITARFNSTTDIGWYGAAYPLCMCSLQPMAGKMYTNFSLKWTFFVFTGIFLLGSTLCGAAVSSPMFILGRAVSGAGAAGIFSGGLSILAVVAPLSKRPLYTSALGSLFGVATITGPIIGGALTTSVSWRWCFYINLPVGAVTLVALALLFRPPERDSDKKPLMQKVRQIDTIGCLIFIPTIVMTLLALQWGGQKYPWKSATVIGLFCGSAVLATIFLVWEYRQGDKAMIPFSILFQRSILLSCLFSTLMFGGYLLNNYYIPEWFQIIKGASPLHSGVMTLPMVCTQIVASISAGLIINRTGYYNPWFFIGIGFMAIAAGLYTTLTTSTPHAKWITYIVFQGIGGTAMQAPLLSVQACLASSPRLIPVGLSTAAFFQYFGGSVFQSIGLAIFQNQLVKSLKHHAGLRSGQMQLLLNAGTGHARKVTEASFPEKLDSVLWSYNKAITAVFYASMAATILGFILAFGIEWKDIRDKSKKTASLEGTARSSSKDIKSNSPEKVAQQDV</sequence>
<evidence type="ECO:0000256" key="6">
    <source>
        <dbReference type="SAM" id="Phobius"/>
    </source>
</evidence>
<feature type="transmembrane region" description="Helical" evidence="6">
    <location>
        <begin position="353"/>
        <end position="374"/>
    </location>
</feature>
<feature type="transmembrane region" description="Helical" evidence="6">
    <location>
        <begin position="275"/>
        <end position="297"/>
    </location>
</feature>
<feature type="transmembrane region" description="Helical" evidence="6">
    <location>
        <begin position="309"/>
        <end position="333"/>
    </location>
</feature>
<dbReference type="EMBL" id="KN847332">
    <property type="protein sequence ID" value="KIW47412.1"/>
    <property type="molecule type" value="Genomic_DNA"/>
</dbReference>
<dbReference type="InterPro" id="IPR020846">
    <property type="entry name" value="MFS_dom"/>
</dbReference>
<dbReference type="PANTHER" id="PTHR23501">
    <property type="entry name" value="MAJOR FACILITATOR SUPERFAMILY"/>
    <property type="match status" value="1"/>
</dbReference>
<evidence type="ECO:0000313" key="9">
    <source>
        <dbReference type="Proteomes" id="UP000053342"/>
    </source>
</evidence>
<feature type="transmembrane region" description="Helical" evidence="6">
    <location>
        <begin position="210"/>
        <end position="228"/>
    </location>
</feature>
<evidence type="ECO:0000256" key="5">
    <source>
        <dbReference type="SAM" id="MobiDB-lite"/>
    </source>
</evidence>
<evidence type="ECO:0000256" key="2">
    <source>
        <dbReference type="ARBA" id="ARBA00022692"/>
    </source>
</evidence>
<dbReference type="GeneID" id="27352183"/>